<keyword evidence="1" id="KW-1133">Transmembrane helix</keyword>
<keyword evidence="1" id="KW-0472">Membrane</keyword>
<evidence type="ECO:0000313" key="3">
    <source>
        <dbReference type="Proteomes" id="UP000824074"/>
    </source>
</evidence>
<dbReference type="PANTHER" id="PTHR37804">
    <property type="entry name" value="CDAA REGULATORY PROTEIN CDAR"/>
    <property type="match status" value="1"/>
</dbReference>
<protein>
    <recommendedName>
        <fullName evidence="4">YbbR-like protein</fullName>
    </recommendedName>
</protein>
<comment type="caution">
    <text evidence="2">The sequence shown here is derived from an EMBL/GenBank/DDBJ whole genome shotgun (WGS) entry which is preliminary data.</text>
</comment>
<gene>
    <name evidence="2" type="ORF">IAB68_02670</name>
</gene>
<dbReference type="AlphaFoldDB" id="A0A9D1IQA2"/>
<dbReference type="Pfam" id="PF07949">
    <property type="entry name" value="YbbR"/>
    <property type="match status" value="3"/>
</dbReference>
<keyword evidence="1" id="KW-0812">Transmembrane</keyword>
<feature type="transmembrane region" description="Helical" evidence="1">
    <location>
        <begin position="53"/>
        <end position="70"/>
    </location>
</feature>
<dbReference type="Gene3D" id="2.170.120.30">
    <property type="match status" value="2"/>
</dbReference>
<evidence type="ECO:0008006" key="4">
    <source>
        <dbReference type="Google" id="ProtNLM"/>
    </source>
</evidence>
<evidence type="ECO:0000256" key="1">
    <source>
        <dbReference type="SAM" id="Phobius"/>
    </source>
</evidence>
<dbReference type="Gene3D" id="2.170.120.40">
    <property type="entry name" value="YbbR-like domain"/>
    <property type="match status" value="2"/>
</dbReference>
<name>A0A9D1IQA2_9FIRM</name>
<dbReference type="PANTHER" id="PTHR37804:SF1">
    <property type="entry name" value="CDAA REGULATORY PROTEIN CDAR"/>
    <property type="match status" value="1"/>
</dbReference>
<organism evidence="2 3">
    <name type="scientific">Candidatus Aphodocola excrementigallinarum</name>
    <dbReference type="NCBI Taxonomy" id="2840670"/>
    <lineage>
        <taxon>Bacteria</taxon>
        <taxon>Bacillati</taxon>
        <taxon>Bacillota</taxon>
        <taxon>Bacilli</taxon>
        <taxon>Candidatus Aphodocola</taxon>
    </lineage>
</organism>
<dbReference type="Proteomes" id="UP000824074">
    <property type="component" value="Unassembled WGS sequence"/>
</dbReference>
<reference evidence="2" key="1">
    <citation type="submission" date="2020-10" db="EMBL/GenBank/DDBJ databases">
        <authorList>
            <person name="Gilroy R."/>
        </authorList>
    </citation>
    <scope>NUCLEOTIDE SEQUENCE</scope>
    <source>
        <strain evidence="2">CHK193-30670</strain>
    </source>
</reference>
<dbReference type="InterPro" id="IPR053154">
    <property type="entry name" value="c-di-AMP_regulator"/>
</dbReference>
<accession>A0A9D1IQA2</accession>
<dbReference type="EMBL" id="DVMT01000028">
    <property type="protein sequence ID" value="HIU40189.1"/>
    <property type="molecule type" value="Genomic_DNA"/>
</dbReference>
<evidence type="ECO:0000313" key="2">
    <source>
        <dbReference type="EMBL" id="HIU40189.1"/>
    </source>
</evidence>
<sequence>MSKIFKAIGHLFRKFGHFIDKKIILPVTKFFVGISNKFKNNGKGFEKIITKKPGLIIVSLIVAIGVFFYADTRTTSLIETSAEVLYNQPISATYNEEAYVVEGLPKTVDITLIGRRSDVYLAKQLPTNDITVDLTGLEPGVHEVNLNYKKALSSVEYKLDPSVATIVIYEKVSEEKELNYEVINKDKIDAKLMVDDVKLSTDQVYIKGKEATLNEVASVKALIDLENLVDPKVGSQELKNVKLVAYDNKGKKVNVEIVPSNVTATVEITSPQKEVPIRVIPENYDDIVFGKAISNITSDVTNVTIYGSQDKLDDITYIPVYVDVSDLSEDKKYSITIKRPSGVRAMSTDSVNVTVSLGNETTKEFDDIYLEYENLADGLVVQAVEQNSTTVKVSVKGVQNVLSNMDPTTIKAYVDLEGLGVGEHEVPILVEGQDLRAKYSSLTTRVTLRITEQN</sequence>
<reference evidence="2" key="2">
    <citation type="journal article" date="2021" name="PeerJ">
        <title>Extensive microbial diversity within the chicken gut microbiome revealed by metagenomics and culture.</title>
        <authorList>
            <person name="Gilroy R."/>
            <person name="Ravi A."/>
            <person name="Getino M."/>
            <person name="Pursley I."/>
            <person name="Horton D.L."/>
            <person name="Alikhan N.F."/>
            <person name="Baker D."/>
            <person name="Gharbi K."/>
            <person name="Hall N."/>
            <person name="Watson M."/>
            <person name="Adriaenssens E.M."/>
            <person name="Foster-Nyarko E."/>
            <person name="Jarju S."/>
            <person name="Secka A."/>
            <person name="Antonio M."/>
            <person name="Oren A."/>
            <person name="Chaudhuri R.R."/>
            <person name="La Ragione R."/>
            <person name="Hildebrand F."/>
            <person name="Pallen M.J."/>
        </authorList>
    </citation>
    <scope>NUCLEOTIDE SEQUENCE</scope>
    <source>
        <strain evidence="2">CHK193-30670</strain>
    </source>
</reference>
<dbReference type="InterPro" id="IPR012505">
    <property type="entry name" value="YbbR"/>
</dbReference>
<proteinExistence type="predicted"/>